<name>A0AAX1PNN3_AERSA</name>
<evidence type="ECO:0000313" key="2">
    <source>
        <dbReference type="Proteomes" id="UP000249422"/>
    </source>
</evidence>
<dbReference type="Proteomes" id="UP000249422">
    <property type="component" value="Unassembled WGS sequence"/>
</dbReference>
<protein>
    <submittedName>
        <fullName evidence="1">Uncharacterized protein</fullName>
    </submittedName>
</protein>
<accession>A0AAX1PNN3</accession>
<dbReference type="EMBL" id="QLLM01000001">
    <property type="protein sequence ID" value="RAJ09651.1"/>
    <property type="molecule type" value="Genomic_DNA"/>
</dbReference>
<reference evidence="1 2" key="1">
    <citation type="submission" date="2018-06" db="EMBL/GenBank/DDBJ databases">
        <title>Freshwater and sediment microbial communities from various areas in North America, analyzing microbe dynamics in response to fracking.</title>
        <authorList>
            <person name="Lamendella R."/>
        </authorList>
    </citation>
    <scope>NUCLEOTIDE SEQUENCE [LARGE SCALE GENOMIC DNA]</scope>
    <source>
        <strain evidence="1 2">17</strain>
    </source>
</reference>
<evidence type="ECO:0000313" key="1">
    <source>
        <dbReference type="EMBL" id="RAJ09651.1"/>
    </source>
</evidence>
<organism evidence="1 2">
    <name type="scientific">Aeromonas salmonicida</name>
    <dbReference type="NCBI Taxonomy" id="645"/>
    <lineage>
        <taxon>Bacteria</taxon>
        <taxon>Pseudomonadati</taxon>
        <taxon>Pseudomonadota</taxon>
        <taxon>Gammaproteobacteria</taxon>
        <taxon>Aeromonadales</taxon>
        <taxon>Aeromonadaceae</taxon>
        <taxon>Aeromonas</taxon>
    </lineage>
</organism>
<comment type="caution">
    <text evidence="1">The sequence shown here is derived from an EMBL/GenBank/DDBJ whole genome shotgun (WGS) entry which is preliminary data.</text>
</comment>
<sequence length="29" mass="3298">MFEPILLSYSISTIAVDCNAFSDLLHRQI</sequence>
<gene>
    <name evidence="1" type="ORF">DEU50_101387</name>
</gene>
<dbReference type="AlphaFoldDB" id="A0AAX1PNN3"/>
<proteinExistence type="predicted"/>